<evidence type="ECO:0000256" key="3">
    <source>
        <dbReference type="ARBA" id="ARBA00023237"/>
    </source>
</evidence>
<comment type="subcellular location">
    <subcellularLocation>
        <location evidence="1">Cell outer membrane</location>
    </subcellularLocation>
</comment>
<dbReference type="GO" id="GO:0009279">
    <property type="term" value="C:cell outer membrane"/>
    <property type="evidence" value="ECO:0007669"/>
    <property type="project" value="UniProtKB-SubCell"/>
</dbReference>
<dbReference type="PANTHER" id="PTHR30329">
    <property type="entry name" value="STATOR ELEMENT OF FLAGELLAR MOTOR COMPLEX"/>
    <property type="match status" value="1"/>
</dbReference>
<dbReference type="InterPro" id="IPR006664">
    <property type="entry name" value="OMP_bac"/>
</dbReference>
<gene>
    <name evidence="7" type="ORF">CU669_17915</name>
</gene>
<protein>
    <submittedName>
        <fullName evidence="7">OmpA family protein</fullName>
    </submittedName>
</protein>
<feature type="domain" description="OmpA-like" evidence="6">
    <location>
        <begin position="313"/>
        <end position="421"/>
    </location>
</feature>
<dbReference type="CDD" id="cd07185">
    <property type="entry name" value="OmpA_C-like"/>
    <property type="match status" value="2"/>
</dbReference>
<evidence type="ECO:0000313" key="8">
    <source>
        <dbReference type="Proteomes" id="UP000251075"/>
    </source>
</evidence>
<keyword evidence="8" id="KW-1185">Reference proteome</keyword>
<dbReference type="Pfam" id="PF00691">
    <property type="entry name" value="OmpA"/>
    <property type="match status" value="2"/>
</dbReference>
<feature type="domain" description="OmpA-like" evidence="6">
    <location>
        <begin position="177"/>
        <end position="294"/>
    </location>
</feature>
<evidence type="ECO:0000313" key="7">
    <source>
        <dbReference type="EMBL" id="RAU20521.1"/>
    </source>
</evidence>
<dbReference type="AlphaFoldDB" id="A0A364NTW1"/>
<organism evidence="7 8">
    <name type="scientific">Paramagnetospirillum kuznetsovii</name>
    <dbReference type="NCBI Taxonomy" id="2053833"/>
    <lineage>
        <taxon>Bacteria</taxon>
        <taxon>Pseudomonadati</taxon>
        <taxon>Pseudomonadota</taxon>
        <taxon>Alphaproteobacteria</taxon>
        <taxon>Rhodospirillales</taxon>
        <taxon>Magnetospirillaceae</taxon>
        <taxon>Paramagnetospirillum</taxon>
    </lineage>
</organism>
<comment type="caution">
    <text evidence="7">The sequence shown here is derived from an EMBL/GenBank/DDBJ whole genome shotgun (WGS) entry which is preliminary data.</text>
</comment>
<reference evidence="7 8" key="1">
    <citation type="submission" date="2017-11" db="EMBL/GenBank/DDBJ databases">
        <title>Draft genome sequence of magnetotactic bacterium Magnetospirillum kuznetsovii LBB-42.</title>
        <authorList>
            <person name="Grouzdev D.S."/>
            <person name="Rysina M.S."/>
            <person name="Baslerov R.V."/>
            <person name="Koziaeva V."/>
        </authorList>
    </citation>
    <scope>NUCLEOTIDE SEQUENCE [LARGE SCALE GENOMIC DNA]</scope>
    <source>
        <strain evidence="7 8">LBB-42</strain>
    </source>
</reference>
<dbReference type="OrthoDB" id="189250at2"/>
<evidence type="ECO:0000256" key="1">
    <source>
        <dbReference type="ARBA" id="ARBA00004442"/>
    </source>
</evidence>
<dbReference type="InterPro" id="IPR006665">
    <property type="entry name" value="OmpA-like"/>
</dbReference>
<proteinExistence type="predicted"/>
<dbReference type="Gene3D" id="3.30.1330.60">
    <property type="entry name" value="OmpA-like domain"/>
    <property type="match status" value="2"/>
</dbReference>
<keyword evidence="2 4" id="KW-0472">Membrane</keyword>
<evidence type="ECO:0000256" key="2">
    <source>
        <dbReference type="ARBA" id="ARBA00023136"/>
    </source>
</evidence>
<dbReference type="RefSeq" id="WP_112146965.1">
    <property type="nucleotide sequence ID" value="NZ_PGTO01000021.1"/>
</dbReference>
<dbReference type="PROSITE" id="PS51257">
    <property type="entry name" value="PROKAR_LIPOPROTEIN"/>
    <property type="match status" value="1"/>
</dbReference>
<accession>A0A364NTW1</accession>
<dbReference type="SUPFAM" id="SSF103088">
    <property type="entry name" value="OmpA-like"/>
    <property type="match status" value="2"/>
</dbReference>
<evidence type="ECO:0000259" key="6">
    <source>
        <dbReference type="PROSITE" id="PS51123"/>
    </source>
</evidence>
<name>A0A364NTW1_9PROT</name>
<feature type="chain" id="PRO_5016942576" evidence="5">
    <location>
        <begin position="18"/>
        <end position="421"/>
    </location>
</feature>
<feature type="signal peptide" evidence="5">
    <location>
        <begin position="1"/>
        <end position="17"/>
    </location>
</feature>
<evidence type="ECO:0000256" key="5">
    <source>
        <dbReference type="SAM" id="SignalP"/>
    </source>
</evidence>
<dbReference type="PRINTS" id="PR01021">
    <property type="entry name" value="OMPADOMAIN"/>
</dbReference>
<dbReference type="Proteomes" id="UP000251075">
    <property type="component" value="Unassembled WGS sequence"/>
</dbReference>
<keyword evidence="3" id="KW-0998">Cell outer membrane</keyword>
<dbReference type="PROSITE" id="PS51123">
    <property type="entry name" value="OMPA_2"/>
    <property type="match status" value="2"/>
</dbReference>
<dbReference type="PANTHER" id="PTHR30329:SF21">
    <property type="entry name" value="LIPOPROTEIN YIAD-RELATED"/>
    <property type="match status" value="1"/>
</dbReference>
<dbReference type="InterPro" id="IPR050330">
    <property type="entry name" value="Bact_OuterMem_StrucFunc"/>
</dbReference>
<dbReference type="EMBL" id="PGTO01000021">
    <property type="protein sequence ID" value="RAU20521.1"/>
    <property type="molecule type" value="Genomic_DNA"/>
</dbReference>
<dbReference type="InterPro" id="IPR036737">
    <property type="entry name" value="OmpA-like_sf"/>
</dbReference>
<keyword evidence="5" id="KW-0732">Signal</keyword>
<evidence type="ECO:0000256" key="4">
    <source>
        <dbReference type="PROSITE-ProRule" id="PRU00473"/>
    </source>
</evidence>
<sequence>MNKIIRWVGVGATAALAACSLPLDLGLPDAALPSDVSDVKAIIGSKATGGTPFTKALFQEYQDYTKSQITTEVEWVDASDTARKGLRAGAGEVVVPDELGSRAIPPARIPELTAARGRLMGYFNGGATERVPSASAKAQVAFDCWLEQEAEGIANGPCRTAFLAHEPMLKKTAPVTAVAQESRRQFTITFALGSAQLTAPSMQILKDVAAARAQLGAPVVWVAGFTDTLGSADANARLSRQRADAVTAELVKLGINPGMISEDALGESKLAVATKDGVAEAKNRRVEISLSGAAWSHGGYGGYAYGDRGRGGYGYGGWGHGFAIFFNSGSSRLSAQDVERLKQVVAAQKNMSAKAVRVIGFTDLTGSATTNARLARERAQAVAAEINKLGGTATAVDARPGESWGARNDGRARRVEILFDY</sequence>